<dbReference type="SUPFAM" id="SSF46785">
    <property type="entry name" value="Winged helix' DNA-binding domain"/>
    <property type="match status" value="1"/>
</dbReference>
<keyword evidence="7" id="KW-1185">Reference proteome</keyword>
<organism evidence="6 7">
    <name type="scientific">Novispirillum itersonii</name>
    <name type="common">Aquaspirillum itersonii</name>
    <dbReference type="NCBI Taxonomy" id="189"/>
    <lineage>
        <taxon>Bacteria</taxon>
        <taxon>Pseudomonadati</taxon>
        <taxon>Pseudomonadota</taxon>
        <taxon>Alphaproteobacteria</taxon>
        <taxon>Rhodospirillales</taxon>
        <taxon>Novispirillaceae</taxon>
        <taxon>Novispirillum</taxon>
    </lineage>
</organism>
<dbReference type="PROSITE" id="PS50931">
    <property type="entry name" value="HTH_LYSR"/>
    <property type="match status" value="1"/>
</dbReference>
<dbReference type="EMBL" id="JACIIX010000011">
    <property type="protein sequence ID" value="MBB6211519.1"/>
    <property type="molecule type" value="Genomic_DNA"/>
</dbReference>
<dbReference type="FunFam" id="3.40.190.290:FF:000001">
    <property type="entry name" value="Transcriptional regulator, LysR family"/>
    <property type="match status" value="1"/>
</dbReference>
<dbReference type="Gene3D" id="1.10.10.10">
    <property type="entry name" value="Winged helix-like DNA-binding domain superfamily/Winged helix DNA-binding domain"/>
    <property type="match status" value="1"/>
</dbReference>
<dbReference type="RefSeq" id="WP_184264344.1">
    <property type="nucleotide sequence ID" value="NZ_JACIIX010000011.1"/>
</dbReference>
<dbReference type="GO" id="GO:0006351">
    <property type="term" value="P:DNA-templated transcription"/>
    <property type="evidence" value="ECO:0007669"/>
    <property type="project" value="TreeGrafter"/>
</dbReference>
<dbReference type="Gene3D" id="3.40.190.290">
    <property type="match status" value="1"/>
</dbReference>
<reference evidence="6 7" key="1">
    <citation type="submission" date="2020-08" db="EMBL/GenBank/DDBJ databases">
        <title>Genomic Encyclopedia of Type Strains, Phase IV (KMG-IV): sequencing the most valuable type-strain genomes for metagenomic binning, comparative biology and taxonomic classification.</title>
        <authorList>
            <person name="Goeker M."/>
        </authorList>
    </citation>
    <scope>NUCLEOTIDE SEQUENCE [LARGE SCALE GENOMIC DNA]</scope>
    <source>
        <strain evidence="6 7">DSM 11590</strain>
    </source>
</reference>
<dbReference type="FunFam" id="1.10.10.10:FF:000001">
    <property type="entry name" value="LysR family transcriptional regulator"/>
    <property type="match status" value="1"/>
</dbReference>
<accession>A0A7X0DNM1</accession>
<dbReference type="GO" id="GO:0043565">
    <property type="term" value="F:sequence-specific DNA binding"/>
    <property type="evidence" value="ECO:0007669"/>
    <property type="project" value="TreeGrafter"/>
</dbReference>
<dbReference type="AlphaFoldDB" id="A0A7X0DNM1"/>
<evidence type="ECO:0000256" key="1">
    <source>
        <dbReference type="ARBA" id="ARBA00009437"/>
    </source>
</evidence>
<proteinExistence type="inferred from homology"/>
<evidence type="ECO:0000256" key="4">
    <source>
        <dbReference type="ARBA" id="ARBA00023163"/>
    </source>
</evidence>
<dbReference type="SUPFAM" id="SSF53850">
    <property type="entry name" value="Periplasmic binding protein-like II"/>
    <property type="match status" value="1"/>
</dbReference>
<name>A0A7X0DNM1_NOVIT</name>
<dbReference type="InterPro" id="IPR036390">
    <property type="entry name" value="WH_DNA-bd_sf"/>
</dbReference>
<dbReference type="InterPro" id="IPR000847">
    <property type="entry name" value="LysR_HTH_N"/>
</dbReference>
<dbReference type="CDD" id="cd08422">
    <property type="entry name" value="PBP2_CrgA_like"/>
    <property type="match status" value="1"/>
</dbReference>
<dbReference type="InterPro" id="IPR005119">
    <property type="entry name" value="LysR_subst-bd"/>
</dbReference>
<evidence type="ECO:0000256" key="3">
    <source>
        <dbReference type="ARBA" id="ARBA00023125"/>
    </source>
</evidence>
<evidence type="ECO:0000313" key="6">
    <source>
        <dbReference type="EMBL" id="MBB6211519.1"/>
    </source>
</evidence>
<feature type="domain" description="HTH lysR-type" evidence="5">
    <location>
        <begin position="1"/>
        <end position="59"/>
    </location>
</feature>
<evidence type="ECO:0000256" key="2">
    <source>
        <dbReference type="ARBA" id="ARBA00023015"/>
    </source>
</evidence>
<dbReference type="PANTHER" id="PTHR30537">
    <property type="entry name" value="HTH-TYPE TRANSCRIPTIONAL REGULATOR"/>
    <property type="match status" value="1"/>
</dbReference>
<dbReference type="PRINTS" id="PR00039">
    <property type="entry name" value="HTHLYSR"/>
</dbReference>
<keyword evidence="3 6" id="KW-0238">DNA-binding</keyword>
<gene>
    <name evidence="6" type="ORF">FHS48_002958</name>
</gene>
<dbReference type="Pfam" id="PF00126">
    <property type="entry name" value="HTH_1"/>
    <property type="match status" value="1"/>
</dbReference>
<dbReference type="Proteomes" id="UP000544872">
    <property type="component" value="Unassembled WGS sequence"/>
</dbReference>
<comment type="caution">
    <text evidence="6">The sequence shown here is derived from an EMBL/GenBank/DDBJ whole genome shotgun (WGS) entry which is preliminary data.</text>
</comment>
<dbReference type="InterPro" id="IPR036388">
    <property type="entry name" value="WH-like_DNA-bd_sf"/>
</dbReference>
<evidence type="ECO:0000259" key="5">
    <source>
        <dbReference type="PROSITE" id="PS50931"/>
    </source>
</evidence>
<sequence length="302" mass="33352">MDRLSVMEVFVRVVDEGGFSAAARRLNLSKAAISKQVAALEDRLGVRLLNRTTRQVTLTDAGAVFHARAQRILAEAEEAETEIGTLAAAPRGILRINVPMTFGVRHIGPLMPEFMDRYPELIPEISLSDRFVDVLEEGVDVVVRIATLTDSSLIAKRLCCNSRSLVASPDYLARRGTPQRPEDLIDHDCLLYTYLKREGVWELTGPGGRQIAVRVAEPKMRANNGDIILAAARAGQGIAYSPLFMAGDDIRAGRLVPVLPDWRDERASVFAVHAHTRFVPAKVRVFIDFLAEKFAGKPAWEP</sequence>
<keyword evidence="4" id="KW-0804">Transcription</keyword>
<dbReference type="GO" id="GO:0003700">
    <property type="term" value="F:DNA-binding transcription factor activity"/>
    <property type="evidence" value="ECO:0007669"/>
    <property type="project" value="InterPro"/>
</dbReference>
<dbReference type="Pfam" id="PF03466">
    <property type="entry name" value="LysR_substrate"/>
    <property type="match status" value="1"/>
</dbReference>
<protein>
    <submittedName>
        <fullName evidence="6">DNA-binding transcriptional LysR family regulator</fullName>
    </submittedName>
</protein>
<dbReference type="PANTHER" id="PTHR30537:SF5">
    <property type="entry name" value="HTH-TYPE TRANSCRIPTIONAL ACTIVATOR TTDR-RELATED"/>
    <property type="match status" value="1"/>
</dbReference>
<keyword evidence="2" id="KW-0805">Transcription regulation</keyword>
<dbReference type="InterPro" id="IPR058163">
    <property type="entry name" value="LysR-type_TF_proteobact-type"/>
</dbReference>
<comment type="similarity">
    <text evidence="1">Belongs to the LysR transcriptional regulatory family.</text>
</comment>
<evidence type="ECO:0000313" key="7">
    <source>
        <dbReference type="Proteomes" id="UP000544872"/>
    </source>
</evidence>